<dbReference type="GO" id="GO:0042158">
    <property type="term" value="P:lipoprotein biosynthetic process"/>
    <property type="evidence" value="ECO:0007669"/>
    <property type="project" value="UniProtKB-UniRule"/>
</dbReference>
<organism evidence="11 12">
    <name type="scientific">Sphaerisporangium rubeum</name>
    <dbReference type="NCBI Taxonomy" id="321317"/>
    <lineage>
        <taxon>Bacteria</taxon>
        <taxon>Bacillati</taxon>
        <taxon>Actinomycetota</taxon>
        <taxon>Actinomycetes</taxon>
        <taxon>Streptosporangiales</taxon>
        <taxon>Streptosporangiaceae</taxon>
        <taxon>Sphaerisporangium</taxon>
    </lineage>
</organism>
<dbReference type="PROSITE" id="PS50263">
    <property type="entry name" value="CN_HYDROLASE"/>
    <property type="match status" value="1"/>
</dbReference>
<dbReference type="Pfam" id="PF20154">
    <property type="entry name" value="LNT_N"/>
    <property type="match status" value="1"/>
</dbReference>
<evidence type="ECO:0000256" key="1">
    <source>
        <dbReference type="ARBA" id="ARBA00004651"/>
    </source>
</evidence>
<evidence type="ECO:0000256" key="6">
    <source>
        <dbReference type="ARBA" id="ARBA00023136"/>
    </source>
</evidence>
<dbReference type="HAMAP" id="MF_01148">
    <property type="entry name" value="Lnt"/>
    <property type="match status" value="1"/>
</dbReference>
<dbReference type="InterPro" id="IPR004563">
    <property type="entry name" value="Apolipo_AcylTrfase"/>
</dbReference>
<comment type="pathway">
    <text evidence="8">Protein modification; lipoprotein biosynthesis (N-acyl transfer).</text>
</comment>
<comment type="caution">
    <text evidence="8">Lacks conserved residue(s) required for the propagation of feature annotation.</text>
</comment>
<keyword evidence="2 8" id="KW-1003">Cell membrane</keyword>
<evidence type="ECO:0000313" key="12">
    <source>
        <dbReference type="Proteomes" id="UP000555564"/>
    </source>
</evidence>
<evidence type="ECO:0000313" key="11">
    <source>
        <dbReference type="EMBL" id="MBB6473807.1"/>
    </source>
</evidence>
<dbReference type="SUPFAM" id="SSF56317">
    <property type="entry name" value="Carbon-nitrogen hydrolase"/>
    <property type="match status" value="1"/>
</dbReference>
<evidence type="ECO:0000256" key="3">
    <source>
        <dbReference type="ARBA" id="ARBA00022679"/>
    </source>
</evidence>
<feature type="region of interest" description="Disordered" evidence="9">
    <location>
        <begin position="178"/>
        <end position="198"/>
    </location>
</feature>
<feature type="transmembrane region" description="Helical" evidence="8">
    <location>
        <begin position="76"/>
        <end position="98"/>
    </location>
</feature>
<feature type="domain" description="CN hydrolase" evidence="10">
    <location>
        <begin position="233"/>
        <end position="490"/>
    </location>
</feature>
<comment type="caution">
    <text evidence="11">The sequence shown here is derived from an EMBL/GenBank/DDBJ whole genome shotgun (WGS) entry which is preliminary data.</text>
</comment>
<feature type="transmembrane region" description="Helical" evidence="8">
    <location>
        <begin position="50"/>
        <end position="69"/>
    </location>
</feature>
<evidence type="ECO:0000256" key="2">
    <source>
        <dbReference type="ARBA" id="ARBA00022475"/>
    </source>
</evidence>
<dbReference type="RefSeq" id="WP_246496665.1">
    <property type="nucleotide sequence ID" value="NZ_BAAALO010000015.1"/>
</dbReference>
<gene>
    <name evidence="8" type="primary">lnt</name>
    <name evidence="11" type="ORF">BJ992_003238</name>
</gene>
<reference evidence="11 12" key="1">
    <citation type="submission" date="2020-08" db="EMBL/GenBank/DDBJ databases">
        <title>Sequencing the genomes of 1000 actinobacteria strains.</title>
        <authorList>
            <person name="Klenk H.-P."/>
        </authorList>
    </citation>
    <scope>NUCLEOTIDE SEQUENCE [LARGE SCALE GENOMIC DNA]</scope>
    <source>
        <strain evidence="11 12">DSM 44936</strain>
    </source>
</reference>
<dbReference type="CDD" id="cd07571">
    <property type="entry name" value="ALP_N-acyl_transferase"/>
    <property type="match status" value="1"/>
</dbReference>
<dbReference type="PANTHER" id="PTHR38686">
    <property type="entry name" value="APOLIPOPROTEIN N-ACYLTRANSFERASE"/>
    <property type="match status" value="1"/>
</dbReference>
<keyword evidence="6 8" id="KW-0472">Membrane</keyword>
<dbReference type="EMBL" id="JACHIU010000001">
    <property type="protein sequence ID" value="MBB6473807.1"/>
    <property type="molecule type" value="Genomic_DNA"/>
</dbReference>
<dbReference type="InterPro" id="IPR036526">
    <property type="entry name" value="C-N_Hydrolase_sf"/>
</dbReference>
<protein>
    <recommendedName>
        <fullName evidence="8">Apolipoprotein N-acyltransferase</fullName>
        <shortName evidence="8">ALP N-acyltransferase</shortName>
        <ecNumber evidence="8">2.3.1.269</ecNumber>
    </recommendedName>
</protein>
<dbReference type="Proteomes" id="UP000555564">
    <property type="component" value="Unassembled WGS sequence"/>
</dbReference>
<dbReference type="GO" id="GO:0016410">
    <property type="term" value="F:N-acyltransferase activity"/>
    <property type="evidence" value="ECO:0007669"/>
    <property type="project" value="UniProtKB-UniRule"/>
</dbReference>
<feature type="transmembrane region" description="Helical" evidence="8">
    <location>
        <begin position="144"/>
        <end position="169"/>
    </location>
</feature>
<evidence type="ECO:0000256" key="8">
    <source>
        <dbReference type="HAMAP-Rule" id="MF_01148"/>
    </source>
</evidence>
<evidence type="ECO:0000256" key="9">
    <source>
        <dbReference type="SAM" id="MobiDB-lite"/>
    </source>
</evidence>
<evidence type="ECO:0000256" key="4">
    <source>
        <dbReference type="ARBA" id="ARBA00022692"/>
    </source>
</evidence>
<name>A0A7X0M705_9ACTN</name>
<dbReference type="NCBIfam" id="TIGR00546">
    <property type="entry name" value="lnt"/>
    <property type="match status" value="1"/>
</dbReference>
<sequence>MSRAWTRPAAAVAGGLLLYVSFPPIGSWFLAPAGVALLTLAARGAAVRRAVWLGYLGGAAFLLPGLAWVRPIGYDAWLILVAVECLFLAAASGATALVTRLRWWPLWVAALWVAQEWARGRFPVGGFPWMRLAFAQGESPFTPYAALGGAPLVTFAVALCGALLAFAALRLTRSGAAAPTGRSRTAAPDSATTAAPGDPGGLRTAALLLAGVLAVPLLGYAVPRPAAEGGRVIRVGVVQGDVPGEGMGFLGDKPAVVLGNHARVTHEMAADVRAGRMPRPDIVIWPENSTDIDPYRSAQARQTIDAAASDIGVPILVGAIAVDPDGEHRRTRAIVWDPRTGPGAYYDKQQLVPFGEYVPYKALLEQFFSRVNLVGLQSLPGDRPGALRMGPVTIGAVSCYEVAFDGVVRGTVQAGGTPLAVQTNNATYARSNLPPQQLAMSQLRAVEHDRAVVIAATTGISAFVDHTGKIRWRGAEKVTAKAVLDVQVRTGQTLATRLGPLPEWFLLLAAAGAVGVAAARRRAPRRKDTSGGEDA</sequence>
<dbReference type="GO" id="GO:0005886">
    <property type="term" value="C:plasma membrane"/>
    <property type="evidence" value="ECO:0007669"/>
    <property type="project" value="UniProtKB-SubCell"/>
</dbReference>
<evidence type="ECO:0000256" key="5">
    <source>
        <dbReference type="ARBA" id="ARBA00022989"/>
    </source>
</evidence>
<accession>A0A7X0M705</accession>
<comment type="catalytic activity">
    <reaction evidence="8">
        <text>N-terminal S-1,2-diacyl-sn-glyceryl-L-cysteinyl-[lipoprotein] + a glycerophospholipid = N-acyl-S-1,2-diacyl-sn-glyceryl-L-cysteinyl-[lipoprotein] + a 2-acyl-sn-glycero-3-phospholipid + H(+)</text>
        <dbReference type="Rhea" id="RHEA:48228"/>
        <dbReference type="Rhea" id="RHEA-COMP:14681"/>
        <dbReference type="Rhea" id="RHEA-COMP:14684"/>
        <dbReference type="ChEBI" id="CHEBI:15378"/>
        <dbReference type="ChEBI" id="CHEBI:136912"/>
        <dbReference type="ChEBI" id="CHEBI:140656"/>
        <dbReference type="ChEBI" id="CHEBI:140657"/>
        <dbReference type="ChEBI" id="CHEBI:140660"/>
        <dbReference type="EC" id="2.3.1.269"/>
    </reaction>
</comment>
<feature type="compositionally biased region" description="Low complexity" evidence="9">
    <location>
        <begin position="182"/>
        <end position="198"/>
    </location>
</feature>
<dbReference type="Gene3D" id="3.60.110.10">
    <property type="entry name" value="Carbon-nitrogen hydrolase"/>
    <property type="match status" value="1"/>
</dbReference>
<keyword evidence="5 8" id="KW-1133">Transmembrane helix</keyword>
<keyword evidence="11" id="KW-0449">Lipoprotein</keyword>
<evidence type="ECO:0000259" key="10">
    <source>
        <dbReference type="PROSITE" id="PS50263"/>
    </source>
</evidence>
<dbReference type="EC" id="2.3.1.269" evidence="8"/>
<dbReference type="AlphaFoldDB" id="A0A7X0M705"/>
<feature type="transmembrane region" description="Helical" evidence="8">
    <location>
        <begin position="9"/>
        <end position="30"/>
    </location>
</feature>
<dbReference type="UniPathway" id="UPA00666"/>
<dbReference type="Pfam" id="PF00795">
    <property type="entry name" value="CN_hydrolase"/>
    <property type="match status" value="1"/>
</dbReference>
<comment type="function">
    <text evidence="8">Catalyzes the phospholipid dependent N-acylation of the N-terminal cysteine of apolipoprotein, the last step in lipoprotein maturation.</text>
</comment>
<keyword evidence="3 8" id="KW-0808">Transferase</keyword>
<feature type="transmembrane region" description="Helical" evidence="8">
    <location>
        <begin position="205"/>
        <end position="222"/>
    </location>
</feature>
<comment type="subcellular location">
    <subcellularLocation>
        <location evidence="1 8">Cell membrane</location>
        <topology evidence="1 8">Multi-pass membrane protein</topology>
    </subcellularLocation>
</comment>
<evidence type="ECO:0000256" key="7">
    <source>
        <dbReference type="ARBA" id="ARBA00023315"/>
    </source>
</evidence>
<keyword evidence="7 8" id="KW-0012">Acyltransferase</keyword>
<dbReference type="InterPro" id="IPR003010">
    <property type="entry name" value="C-N_Hydrolase"/>
</dbReference>
<keyword evidence="4 8" id="KW-0812">Transmembrane</keyword>
<keyword evidence="12" id="KW-1185">Reference proteome</keyword>
<dbReference type="PANTHER" id="PTHR38686:SF1">
    <property type="entry name" value="APOLIPOPROTEIN N-ACYLTRANSFERASE"/>
    <property type="match status" value="1"/>
</dbReference>
<dbReference type="InterPro" id="IPR045378">
    <property type="entry name" value="LNT_N"/>
</dbReference>
<proteinExistence type="inferred from homology"/>
<comment type="similarity">
    <text evidence="8">Belongs to the CN hydrolase family. Apolipoprotein N-acyltransferase subfamily.</text>
</comment>